<protein>
    <recommendedName>
        <fullName evidence="4">Alpha/beta hydrolase fold-3 domain-containing protein</fullName>
    </recommendedName>
</protein>
<dbReference type="PANTHER" id="PTHR48081:SF31">
    <property type="entry name" value="STERYL ACETYL HYDROLASE MUG81-RELATED"/>
    <property type="match status" value="1"/>
</dbReference>
<dbReference type="InterPro" id="IPR019436">
    <property type="entry name" value="Say1-like"/>
</dbReference>
<keyword evidence="1" id="KW-0378">Hydrolase</keyword>
<dbReference type="OrthoDB" id="3980503at2759"/>
<dbReference type="Pfam" id="PF10340">
    <property type="entry name" value="Say1_Mug180"/>
    <property type="match status" value="1"/>
</dbReference>
<reference evidence="2" key="2">
    <citation type="submission" date="2021-01" db="EMBL/GenBank/DDBJ databases">
        <authorList>
            <person name="Schikora-Tamarit M.A."/>
        </authorList>
    </citation>
    <scope>NUCLEOTIDE SEQUENCE</scope>
    <source>
        <strain evidence="2">CBS2887</strain>
    </source>
</reference>
<dbReference type="Proteomes" id="UP000774326">
    <property type="component" value="Unassembled WGS sequence"/>
</dbReference>
<dbReference type="PANTHER" id="PTHR48081">
    <property type="entry name" value="AB HYDROLASE SUPERFAMILY PROTEIN C4A8.06C"/>
    <property type="match status" value="1"/>
</dbReference>
<dbReference type="GO" id="GO:0016787">
    <property type="term" value="F:hydrolase activity"/>
    <property type="evidence" value="ECO:0007669"/>
    <property type="project" value="UniProtKB-KW"/>
</dbReference>
<dbReference type="InterPro" id="IPR050300">
    <property type="entry name" value="GDXG_lipolytic_enzyme"/>
</dbReference>
<evidence type="ECO:0000313" key="3">
    <source>
        <dbReference type="Proteomes" id="UP000774326"/>
    </source>
</evidence>
<sequence length="301" mass="34264">MSDLGAIFAYSLRYAPHFKVKTSLKFIPFRKRLHNECKPFQVEGLNPNQAIWFVEAVDRKPSDPVIVFLHGGGYVSGLNPLFMIFLTKFYKAANDEKLSILMLDYSLATSKKGKFPTQLKEAILLYKELQKSCTNISLLGDSAGGHLALNLIRHNQYASETDKVPVIEEFISPNRLILISPWLNPTLNHKDRHVDKFTHYFSIGAVNVFQRYHERPQVNYSSDNAFQQLLPSTLVIYGSNEALRGDIEEFIEVNQREKKIGVLSSKIIRRGIHDSGIVWPFGKNSVAYNCGSWFSVDHDNV</sequence>
<dbReference type="AlphaFoldDB" id="A0A9P8Q6V2"/>
<dbReference type="EMBL" id="JAEUBG010002791">
    <property type="protein sequence ID" value="KAH3684055.1"/>
    <property type="molecule type" value="Genomic_DNA"/>
</dbReference>
<dbReference type="SUPFAM" id="SSF53474">
    <property type="entry name" value="alpha/beta-Hydrolases"/>
    <property type="match status" value="1"/>
</dbReference>
<accession>A0A9P8Q6V2</accession>
<evidence type="ECO:0000256" key="1">
    <source>
        <dbReference type="ARBA" id="ARBA00022801"/>
    </source>
</evidence>
<dbReference type="Gene3D" id="3.40.50.1820">
    <property type="entry name" value="alpha/beta hydrolase"/>
    <property type="match status" value="1"/>
</dbReference>
<keyword evidence="3" id="KW-1185">Reference proteome</keyword>
<reference evidence="2" key="1">
    <citation type="journal article" date="2021" name="Open Biol.">
        <title>Shared evolutionary footprints suggest mitochondrial oxidative damage underlies multiple complex I losses in fungi.</title>
        <authorList>
            <person name="Schikora-Tamarit M.A."/>
            <person name="Marcet-Houben M."/>
            <person name="Nosek J."/>
            <person name="Gabaldon T."/>
        </authorList>
    </citation>
    <scope>NUCLEOTIDE SEQUENCE</scope>
    <source>
        <strain evidence="2">CBS2887</strain>
    </source>
</reference>
<evidence type="ECO:0000313" key="2">
    <source>
        <dbReference type="EMBL" id="KAH3684055.1"/>
    </source>
</evidence>
<gene>
    <name evidence="2" type="ORF">WICPIJ_004957</name>
</gene>
<organism evidence="2 3">
    <name type="scientific">Wickerhamomyces pijperi</name>
    <name type="common">Yeast</name>
    <name type="synonym">Pichia pijperi</name>
    <dbReference type="NCBI Taxonomy" id="599730"/>
    <lineage>
        <taxon>Eukaryota</taxon>
        <taxon>Fungi</taxon>
        <taxon>Dikarya</taxon>
        <taxon>Ascomycota</taxon>
        <taxon>Saccharomycotina</taxon>
        <taxon>Saccharomycetes</taxon>
        <taxon>Phaffomycetales</taxon>
        <taxon>Wickerhamomycetaceae</taxon>
        <taxon>Wickerhamomyces</taxon>
    </lineage>
</organism>
<evidence type="ECO:0008006" key="4">
    <source>
        <dbReference type="Google" id="ProtNLM"/>
    </source>
</evidence>
<comment type="caution">
    <text evidence="2">The sequence shown here is derived from an EMBL/GenBank/DDBJ whole genome shotgun (WGS) entry which is preliminary data.</text>
</comment>
<proteinExistence type="predicted"/>
<dbReference type="InterPro" id="IPR029058">
    <property type="entry name" value="AB_hydrolase_fold"/>
</dbReference>
<name>A0A9P8Q6V2_WICPI</name>